<organism evidence="3 4">
    <name type="scientific">Candidatus Roizmanbacteria bacterium CG_4_8_14_3_um_filter_36_10</name>
    <dbReference type="NCBI Taxonomy" id="1974834"/>
    <lineage>
        <taxon>Bacteria</taxon>
        <taxon>Candidatus Roizmaniibacteriota</taxon>
    </lineage>
</organism>
<proteinExistence type="predicted"/>
<evidence type="ECO:0000313" key="4">
    <source>
        <dbReference type="Proteomes" id="UP000229370"/>
    </source>
</evidence>
<reference evidence="4" key="1">
    <citation type="submission" date="2017-09" db="EMBL/GenBank/DDBJ databases">
        <title>Depth-based differentiation of microbial function through sediment-hosted aquifers and enrichment of novel symbionts in the deep terrestrial subsurface.</title>
        <authorList>
            <person name="Probst A.J."/>
            <person name="Ladd B."/>
            <person name="Jarett J.K."/>
            <person name="Geller-Mcgrath D.E."/>
            <person name="Sieber C.M.K."/>
            <person name="Emerson J.B."/>
            <person name="Anantharaman K."/>
            <person name="Thomas B.C."/>
            <person name="Malmstrom R."/>
            <person name="Stieglmeier M."/>
            <person name="Klingl A."/>
            <person name="Woyke T."/>
            <person name="Ryan C.M."/>
            <person name="Banfield J.F."/>
        </authorList>
    </citation>
    <scope>NUCLEOTIDE SEQUENCE [LARGE SCALE GENOMIC DNA]</scope>
</reference>
<feature type="domain" description="Glycosyltransferase subfamily 4-like N-terminal" evidence="2">
    <location>
        <begin position="23"/>
        <end position="168"/>
    </location>
</feature>
<comment type="caution">
    <text evidence="3">The sequence shown here is derived from an EMBL/GenBank/DDBJ whole genome shotgun (WGS) entry which is preliminary data.</text>
</comment>
<protein>
    <recommendedName>
        <fullName evidence="5">Glycosyltransferase family 4 protein</fullName>
    </recommendedName>
</protein>
<dbReference type="CDD" id="cd03802">
    <property type="entry name" value="GT4_AviGT4-like"/>
    <property type="match status" value="1"/>
</dbReference>
<evidence type="ECO:0008006" key="5">
    <source>
        <dbReference type="Google" id="ProtNLM"/>
    </source>
</evidence>
<evidence type="ECO:0000313" key="3">
    <source>
        <dbReference type="EMBL" id="PJC81964.1"/>
    </source>
</evidence>
<gene>
    <name evidence="3" type="ORF">CO007_01910</name>
</gene>
<dbReference type="SUPFAM" id="SSF53756">
    <property type="entry name" value="UDP-Glycosyltransferase/glycogen phosphorylase"/>
    <property type="match status" value="1"/>
</dbReference>
<feature type="domain" description="Glycosyl transferase family 1" evidence="1">
    <location>
        <begin position="252"/>
        <end position="332"/>
    </location>
</feature>
<dbReference type="EMBL" id="PFQK01000036">
    <property type="protein sequence ID" value="PJC81964.1"/>
    <property type="molecule type" value="Genomic_DNA"/>
</dbReference>
<dbReference type="GO" id="GO:0016757">
    <property type="term" value="F:glycosyltransferase activity"/>
    <property type="evidence" value="ECO:0007669"/>
    <property type="project" value="InterPro"/>
</dbReference>
<dbReference type="Proteomes" id="UP000229370">
    <property type="component" value="Unassembled WGS sequence"/>
</dbReference>
<dbReference type="Pfam" id="PF00534">
    <property type="entry name" value="Glycos_transf_1"/>
    <property type="match status" value="1"/>
</dbReference>
<evidence type="ECO:0000259" key="1">
    <source>
        <dbReference type="Pfam" id="PF00534"/>
    </source>
</evidence>
<dbReference type="Gene3D" id="3.40.50.2000">
    <property type="entry name" value="Glycogen Phosphorylase B"/>
    <property type="match status" value="2"/>
</dbReference>
<dbReference type="PANTHER" id="PTHR12526:SF595">
    <property type="entry name" value="BLL5217 PROTEIN"/>
    <property type="match status" value="1"/>
</dbReference>
<name>A0A2M8GN47_9BACT</name>
<accession>A0A2M8GN47</accession>
<sequence length="363" mass="41348">MKILIVSTLKRKIAPDFYASRSRVIFQLAKGLAERGHQVSLLGTGDSYIPGVKIIPLIEKGWVDLPAVENEFLRQIATLIQLSQKIVEVQEDFDIIHNHVYPDFFPSTIEDKLKIPMLTTLHALYDYYMDDLLATFPKTHFISLSNTYAKLYRKAKIYKIVYNGVDTNLYSYNEKKGDYLFWLARLPKAKNKDGSFMDPKGIRWAIKLAQETGEKLFISAPVEDRSFFEKDVKPYLNDKIQFVGEPTQEQSVPLTTIIKLFQNAKAFLMTINQQEPFGLVMAEAGSCGTPVIGFDRGAVPEVVVDGKTGFVVPYAQGVDGLKQALTKINQIRSIDCRKHIENNFSIKKMVENYEKVYLEILNK</sequence>
<dbReference type="InterPro" id="IPR028098">
    <property type="entry name" value="Glyco_trans_4-like_N"/>
</dbReference>
<dbReference type="Pfam" id="PF13439">
    <property type="entry name" value="Glyco_transf_4"/>
    <property type="match status" value="1"/>
</dbReference>
<evidence type="ECO:0000259" key="2">
    <source>
        <dbReference type="Pfam" id="PF13439"/>
    </source>
</evidence>
<dbReference type="AlphaFoldDB" id="A0A2M8GN47"/>
<dbReference type="InterPro" id="IPR001296">
    <property type="entry name" value="Glyco_trans_1"/>
</dbReference>
<dbReference type="PANTHER" id="PTHR12526">
    <property type="entry name" value="GLYCOSYLTRANSFERASE"/>
    <property type="match status" value="1"/>
</dbReference>